<keyword evidence="2" id="KW-1133">Transmembrane helix</keyword>
<dbReference type="AlphaFoldDB" id="A0A0K1EQN5"/>
<feature type="compositionally biased region" description="Gly residues" evidence="1">
    <location>
        <begin position="27"/>
        <end position="41"/>
    </location>
</feature>
<dbReference type="Proteomes" id="UP000067626">
    <property type="component" value="Chromosome"/>
</dbReference>
<dbReference type="OrthoDB" id="9787788at2"/>
<reference evidence="3 4" key="1">
    <citation type="submission" date="2015-07" db="EMBL/GenBank/DDBJ databases">
        <title>Genome analysis of myxobacterium Chondromyces crocatus Cm c5 reveals a high potential for natural compound synthesis and the genetic basis for the loss of fruiting body formation.</title>
        <authorList>
            <person name="Zaburannyi N."/>
            <person name="Bunk B."/>
            <person name="Maier J."/>
            <person name="Overmann J."/>
            <person name="Mueller R."/>
        </authorList>
    </citation>
    <scope>NUCLEOTIDE SEQUENCE [LARGE SCALE GENOMIC DNA]</scope>
    <source>
        <strain evidence="3 4">Cm c5</strain>
    </source>
</reference>
<evidence type="ECO:0000256" key="2">
    <source>
        <dbReference type="SAM" id="Phobius"/>
    </source>
</evidence>
<name>A0A0K1EQN5_CHOCO</name>
<dbReference type="STRING" id="52.CMC5_071660"/>
<gene>
    <name evidence="3" type="ORF">CMC5_071660</name>
</gene>
<organism evidence="3 4">
    <name type="scientific">Chondromyces crocatus</name>
    <dbReference type="NCBI Taxonomy" id="52"/>
    <lineage>
        <taxon>Bacteria</taxon>
        <taxon>Pseudomonadati</taxon>
        <taxon>Myxococcota</taxon>
        <taxon>Polyangia</taxon>
        <taxon>Polyangiales</taxon>
        <taxon>Polyangiaceae</taxon>
        <taxon>Chondromyces</taxon>
    </lineage>
</organism>
<evidence type="ECO:0000313" key="4">
    <source>
        <dbReference type="Proteomes" id="UP000067626"/>
    </source>
</evidence>
<dbReference type="EMBL" id="CP012159">
    <property type="protein sequence ID" value="AKT42938.1"/>
    <property type="molecule type" value="Genomic_DNA"/>
</dbReference>
<feature type="transmembrane region" description="Helical" evidence="2">
    <location>
        <begin position="81"/>
        <end position="103"/>
    </location>
</feature>
<keyword evidence="2" id="KW-0472">Membrane</keyword>
<feature type="transmembrane region" description="Helical" evidence="2">
    <location>
        <begin position="235"/>
        <end position="256"/>
    </location>
</feature>
<keyword evidence="4" id="KW-1185">Reference proteome</keyword>
<dbReference type="PANTHER" id="PTHR40115">
    <property type="entry name" value="INNER MEMBRANE PROTEIN WITH PEPSY TM HELIX"/>
    <property type="match status" value="1"/>
</dbReference>
<proteinExistence type="predicted"/>
<feature type="transmembrane region" description="Helical" evidence="2">
    <location>
        <begin position="206"/>
        <end position="228"/>
    </location>
</feature>
<evidence type="ECO:0008006" key="5">
    <source>
        <dbReference type="Google" id="ProtNLM"/>
    </source>
</evidence>
<keyword evidence="2" id="KW-0812">Transmembrane</keyword>
<sequence length="260" mass="27390">MADAPGEAKEATAEGGGRGEKGRDEPGQGGPGRGGAGQGEGEAGRGESGRRGLGRGEAGRGESERDKGGGAARKRKFSWRALVRVVHADLGHFAVGLTFVYALSGLAVNHIADWDPNFQNHEAVHELGGPLAGEDEAVARGVLERLAIQEAPQEVYRAAEDQLEVVLARKTLHVTPSSGRVVEEGQEPRLLLRAANWLHLNRGKKAWTYVADTFAVGLLVLAVSGVLMLPGRRGLLGRGGIWLVIGVLVPVLYVHFSGGP</sequence>
<evidence type="ECO:0000256" key="1">
    <source>
        <dbReference type="SAM" id="MobiDB-lite"/>
    </source>
</evidence>
<dbReference type="RefSeq" id="WP_156339094.1">
    <property type="nucleotide sequence ID" value="NZ_CP012159.1"/>
</dbReference>
<feature type="compositionally biased region" description="Basic and acidic residues" evidence="1">
    <location>
        <begin position="57"/>
        <end position="68"/>
    </location>
</feature>
<dbReference type="PANTHER" id="PTHR40115:SF1">
    <property type="entry name" value="INNER MEMBRANE PROTEIN WITH PEPSY TM HELIX"/>
    <property type="match status" value="1"/>
</dbReference>
<accession>A0A0K1EQN5</accession>
<dbReference type="KEGG" id="ccro:CMC5_071660"/>
<dbReference type="Pfam" id="PF16357">
    <property type="entry name" value="PepSY_TM_like_2"/>
    <property type="match status" value="1"/>
</dbReference>
<protein>
    <recommendedName>
        <fullName evidence="5">Peptidase</fullName>
    </recommendedName>
</protein>
<feature type="region of interest" description="Disordered" evidence="1">
    <location>
        <begin position="1"/>
        <end position="72"/>
    </location>
</feature>
<dbReference type="PATRIC" id="fig|52.7.peg.7865"/>
<feature type="compositionally biased region" description="Basic and acidic residues" evidence="1">
    <location>
        <begin position="1"/>
        <end position="26"/>
    </location>
</feature>
<dbReference type="InterPro" id="IPR032307">
    <property type="entry name" value="PepSY_TM-like_2"/>
</dbReference>
<evidence type="ECO:0000313" key="3">
    <source>
        <dbReference type="EMBL" id="AKT42938.1"/>
    </source>
</evidence>